<dbReference type="EMBL" id="BAAAEU010000010">
    <property type="protein sequence ID" value="GAA0716945.1"/>
    <property type="molecule type" value="Genomic_DNA"/>
</dbReference>
<dbReference type="Proteomes" id="UP001501523">
    <property type="component" value="Unassembled WGS sequence"/>
</dbReference>
<protein>
    <recommendedName>
        <fullName evidence="3">DUF4157 domain-containing protein</fullName>
    </recommendedName>
</protein>
<reference evidence="1 2" key="1">
    <citation type="journal article" date="2019" name="Int. J. Syst. Evol. Microbiol.">
        <title>The Global Catalogue of Microorganisms (GCM) 10K type strain sequencing project: providing services to taxonomists for standard genome sequencing and annotation.</title>
        <authorList>
            <consortium name="The Broad Institute Genomics Platform"/>
            <consortium name="The Broad Institute Genome Sequencing Center for Infectious Disease"/>
            <person name="Wu L."/>
            <person name="Ma J."/>
        </authorList>
    </citation>
    <scope>NUCLEOTIDE SEQUENCE [LARGE SCALE GENOMIC DNA]</scope>
    <source>
        <strain evidence="1 2">JCM 15421</strain>
    </source>
</reference>
<proteinExistence type="predicted"/>
<accession>A0ABN1IM99</accession>
<evidence type="ECO:0000313" key="2">
    <source>
        <dbReference type="Proteomes" id="UP001501523"/>
    </source>
</evidence>
<sequence length="148" mass="16528">MASPPPAVTAEVERILPDAVGVAQTRERWILKRGRALTDSEIALARRIGVQEPERVRISTVQNFRTPEPKFGGPNPSICAITSGHGIQVNSLCPRQRHILAHELTHVTQFERLGMLEFEREFLIQMILVGSTRAPLETQARENETLGD</sequence>
<comment type="caution">
    <text evidence="1">The sequence shown here is derived from an EMBL/GenBank/DDBJ whole genome shotgun (WGS) entry which is preliminary data.</text>
</comment>
<organism evidence="1 2">
    <name type="scientific">Dokdonella soli</name>
    <dbReference type="NCBI Taxonomy" id="529810"/>
    <lineage>
        <taxon>Bacteria</taxon>
        <taxon>Pseudomonadati</taxon>
        <taxon>Pseudomonadota</taxon>
        <taxon>Gammaproteobacteria</taxon>
        <taxon>Lysobacterales</taxon>
        <taxon>Rhodanobacteraceae</taxon>
        <taxon>Dokdonella</taxon>
    </lineage>
</organism>
<gene>
    <name evidence="1" type="ORF">GCM10009105_23780</name>
</gene>
<evidence type="ECO:0008006" key="3">
    <source>
        <dbReference type="Google" id="ProtNLM"/>
    </source>
</evidence>
<name>A0ABN1IM99_9GAMM</name>
<evidence type="ECO:0000313" key="1">
    <source>
        <dbReference type="EMBL" id="GAA0716945.1"/>
    </source>
</evidence>
<dbReference type="RefSeq" id="WP_379988992.1">
    <property type="nucleotide sequence ID" value="NZ_JBHSMO010000006.1"/>
</dbReference>
<keyword evidence="2" id="KW-1185">Reference proteome</keyword>